<comment type="caution">
    <text evidence="1">The sequence shown here is derived from an EMBL/GenBank/DDBJ whole genome shotgun (WGS) entry which is preliminary data.</text>
</comment>
<protein>
    <submittedName>
        <fullName evidence="1">Uncharacterized protein</fullName>
    </submittedName>
</protein>
<evidence type="ECO:0000313" key="1">
    <source>
        <dbReference type="EMBL" id="KAK3764710.1"/>
    </source>
</evidence>
<dbReference type="AlphaFoldDB" id="A0AAE0Z8R1"/>
<keyword evidence="2" id="KW-1185">Reference proteome</keyword>
<dbReference type="Proteomes" id="UP001283361">
    <property type="component" value="Unassembled WGS sequence"/>
</dbReference>
<accession>A0AAE0Z8R1</accession>
<sequence length="74" mass="8093">MLSGTYIVCETSFLPGIATGKLHGLKSGNPTFKIRQYQKWDGNKALSSWKLDPMLMSFATNVLKNAAISALKAM</sequence>
<reference evidence="1" key="1">
    <citation type="journal article" date="2023" name="G3 (Bethesda)">
        <title>A reference genome for the long-term kleptoplast-retaining sea slug Elysia crispata morphotype clarki.</title>
        <authorList>
            <person name="Eastman K.E."/>
            <person name="Pendleton A.L."/>
            <person name="Shaikh M.A."/>
            <person name="Suttiyut T."/>
            <person name="Ogas R."/>
            <person name="Tomko P."/>
            <person name="Gavelis G."/>
            <person name="Widhalm J.R."/>
            <person name="Wisecaver J.H."/>
        </authorList>
    </citation>
    <scope>NUCLEOTIDE SEQUENCE</scope>
    <source>
        <strain evidence="1">ECLA1</strain>
    </source>
</reference>
<gene>
    <name evidence="1" type="ORF">RRG08_042020</name>
</gene>
<proteinExistence type="predicted"/>
<evidence type="ECO:0000313" key="2">
    <source>
        <dbReference type="Proteomes" id="UP001283361"/>
    </source>
</evidence>
<organism evidence="1 2">
    <name type="scientific">Elysia crispata</name>
    <name type="common">lettuce slug</name>
    <dbReference type="NCBI Taxonomy" id="231223"/>
    <lineage>
        <taxon>Eukaryota</taxon>
        <taxon>Metazoa</taxon>
        <taxon>Spiralia</taxon>
        <taxon>Lophotrochozoa</taxon>
        <taxon>Mollusca</taxon>
        <taxon>Gastropoda</taxon>
        <taxon>Heterobranchia</taxon>
        <taxon>Euthyneura</taxon>
        <taxon>Panpulmonata</taxon>
        <taxon>Sacoglossa</taxon>
        <taxon>Placobranchoidea</taxon>
        <taxon>Plakobranchidae</taxon>
        <taxon>Elysia</taxon>
    </lineage>
</organism>
<name>A0AAE0Z8R1_9GAST</name>
<dbReference type="EMBL" id="JAWDGP010004412">
    <property type="protein sequence ID" value="KAK3764710.1"/>
    <property type="molecule type" value="Genomic_DNA"/>
</dbReference>